<dbReference type="GO" id="GO:0004674">
    <property type="term" value="F:protein serine/threonine kinase activity"/>
    <property type="evidence" value="ECO:0007669"/>
    <property type="project" value="UniProtKB-KW"/>
</dbReference>
<evidence type="ECO:0000259" key="14">
    <source>
        <dbReference type="PROSITE" id="PS50011"/>
    </source>
</evidence>
<dbReference type="Pfam" id="PF00564">
    <property type="entry name" value="PB1"/>
    <property type="match status" value="1"/>
</dbReference>
<dbReference type="InterPro" id="IPR053793">
    <property type="entry name" value="PB1-like"/>
</dbReference>
<keyword evidence="2" id="KW-0597">Phosphoprotein</keyword>
<comment type="catalytic activity">
    <reaction evidence="11">
        <text>L-tyrosyl-[protein] + ATP = O-phospho-L-tyrosyl-[protein] + ADP + H(+)</text>
        <dbReference type="Rhea" id="RHEA:10596"/>
        <dbReference type="Rhea" id="RHEA-COMP:10136"/>
        <dbReference type="Rhea" id="RHEA-COMP:20101"/>
        <dbReference type="ChEBI" id="CHEBI:15378"/>
        <dbReference type="ChEBI" id="CHEBI:30616"/>
        <dbReference type="ChEBI" id="CHEBI:46858"/>
        <dbReference type="ChEBI" id="CHEBI:61978"/>
        <dbReference type="ChEBI" id="CHEBI:456216"/>
        <dbReference type="EC" id="2.7.12.2"/>
    </reaction>
</comment>
<dbReference type="GO" id="GO:0005524">
    <property type="term" value="F:ATP binding"/>
    <property type="evidence" value="ECO:0007669"/>
    <property type="project" value="UniProtKB-UniRule"/>
</dbReference>
<dbReference type="InterPro" id="IPR011009">
    <property type="entry name" value="Kinase-like_dom_sf"/>
</dbReference>
<evidence type="ECO:0000256" key="9">
    <source>
        <dbReference type="ARBA" id="ARBA00049014"/>
    </source>
</evidence>
<dbReference type="InterPro" id="IPR008271">
    <property type="entry name" value="Ser/Thr_kinase_AS"/>
</dbReference>
<dbReference type="Gene3D" id="3.10.20.90">
    <property type="entry name" value="Phosphatidylinositol 3-kinase Catalytic Subunit, Chain A, domain 1"/>
    <property type="match status" value="1"/>
</dbReference>
<reference evidence="16" key="1">
    <citation type="submission" date="2023-03" db="EMBL/GenBank/DDBJ databases">
        <authorList>
            <person name="Steffen K."/>
            <person name="Cardenas P."/>
        </authorList>
    </citation>
    <scope>NUCLEOTIDE SEQUENCE</scope>
</reference>
<dbReference type="Gene3D" id="3.30.200.20">
    <property type="entry name" value="Phosphorylase Kinase, domain 1"/>
    <property type="match status" value="1"/>
</dbReference>
<dbReference type="InterPro" id="IPR017441">
    <property type="entry name" value="Protein_kinase_ATP_BS"/>
</dbReference>
<evidence type="ECO:0000256" key="12">
    <source>
        <dbReference type="PROSITE-ProRule" id="PRU10141"/>
    </source>
</evidence>
<dbReference type="FunFam" id="3.30.200.20:FF:000040">
    <property type="entry name" value="Dual specificity mitogen-activated protein kinase kinase"/>
    <property type="match status" value="1"/>
</dbReference>
<gene>
    <name evidence="16" type="ORF">GBAR_LOCUS4738</name>
</gene>
<evidence type="ECO:0000256" key="1">
    <source>
        <dbReference type="ARBA" id="ARBA00022527"/>
    </source>
</evidence>
<dbReference type="SUPFAM" id="SSF54277">
    <property type="entry name" value="CAD &amp; PB1 domains"/>
    <property type="match status" value="1"/>
</dbReference>
<evidence type="ECO:0000256" key="13">
    <source>
        <dbReference type="SAM" id="MobiDB-lite"/>
    </source>
</evidence>
<dbReference type="PROSITE" id="PS50011">
    <property type="entry name" value="PROTEIN_KINASE_DOM"/>
    <property type="match status" value="1"/>
</dbReference>
<comment type="similarity">
    <text evidence="7">Belongs to the protein kinase superfamily. STE Ser/Thr protein kinase family. MAP kinase kinase subfamily.</text>
</comment>
<keyword evidence="1" id="KW-0723">Serine/threonine-protein kinase</keyword>
<feature type="domain" description="Protein kinase" evidence="14">
    <location>
        <begin position="151"/>
        <end position="404"/>
    </location>
</feature>
<dbReference type="InterPro" id="IPR000719">
    <property type="entry name" value="Prot_kinase_dom"/>
</dbReference>
<dbReference type="EC" id="2.7.12.2" evidence="8"/>
<evidence type="ECO:0000256" key="3">
    <source>
        <dbReference type="ARBA" id="ARBA00022679"/>
    </source>
</evidence>
<feature type="region of interest" description="Disordered" evidence="13">
    <location>
        <begin position="100"/>
        <end position="129"/>
    </location>
</feature>
<protein>
    <recommendedName>
        <fullName evidence="8">mitogen-activated protein kinase kinase</fullName>
        <ecNumber evidence="8">2.7.12.2</ecNumber>
    </recommendedName>
</protein>
<organism evidence="16 17">
    <name type="scientific">Geodia barretti</name>
    <name type="common">Barrett's horny sponge</name>
    <dbReference type="NCBI Taxonomy" id="519541"/>
    <lineage>
        <taxon>Eukaryota</taxon>
        <taxon>Metazoa</taxon>
        <taxon>Porifera</taxon>
        <taxon>Demospongiae</taxon>
        <taxon>Heteroscleromorpha</taxon>
        <taxon>Tetractinellida</taxon>
        <taxon>Astrophorina</taxon>
        <taxon>Geodiidae</taxon>
        <taxon>Geodia</taxon>
    </lineage>
</organism>
<keyword evidence="5 16" id="KW-0418">Kinase</keyword>
<dbReference type="AlphaFoldDB" id="A0AA35R8A1"/>
<dbReference type="SMART" id="SM00220">
    <property type="entry name" value="S_TKc"/>
    <property type="match status" value="1"/>
</dbReference>
<evidence type="ECO:0000256" key="6">
    <source>
        <dbReference type="ARBA" id="ARBA00022840"/>
    </source>
</evidence>
<keyword evidence="4 12" id="KW-0547">Nucleotide-binding</keyword>
<evidence type="ECO:0000256" key="10">
    <source>
        <dbReference type="ARBA" id="ARBA00049299"/>
    </source>
</evidence>
<evidence type="ECO:0000256" key="5">
    <source>
        <dbReference type="ARBA" id="ARBA00022777"/>
    </source>
</evidence>
<dbReference type="PROSITE" id="PS00108">
    <property type="entry name" value="PROTEIN_KINASE_ST"/>
    <property type="match status" value="1"/>
</dbReference>
<evidence type="ECO:0000313" key="16">
    <source>
        <dbReference type="EMBL" id="CAI8006469.1"/>
    </source>
</evidence>
<dbReference type="Pfam" id="PF00069">
    <property type="entry name" value="Pkinase"/>
    <property type="match status" value="1"/>
</dbReference>
<keyword evidence="6 12" id="KW-0067">ATP-binding</keyword>
<keyword evidence="17" id="KW-1185">Reference proteome</keyword>
<feature type="binding site" evidence="12">
    <location>
        <position position="180"/>
    </location>
    <ligand>
        <name>ATP</name>
        <dbReference type="ChEBI" id="CHEBI:30616"/>
    </ligand>
</feature>
<dbReference type="PANTHER" id="PTHR48013:SF9">
    <property type="entry name" value="DUAL SPECIFICITY MITOGEN-ACTIVATED PROTEIN KINASE KINASE 5"/>
    <property type="match status" value="1"/>
</dbReference>
<feature type="compositionally biased region" description="Low complexity" evidence="13">
    <location>
        <begin position="456"/>
        <end position="474"/>
    </location>
</feature>
<evidence type="ECO:0000256" key="8">
    <source>
        <dbReference type="ARBA" id="ARBA00038999"/>
    </source>
</evidence>
<evidence type="ECO:0000256" key="2">
    <source>
        <dbReference type="ARBA" id="ARBA00022553"/>
    </source>
</evidence>
<accession>A0AA35R8A1</accession>
<dbReference type="PROSITE" id="PS00107">
    <property type="entry name" value="PROTEIN_KINASE_ATP"/>
    <property type="match status" value="1"/>
</dbReference>
<dbReference type="InterPro" id="IPR000270">
    <property type="entry name" value="PB1_dom"/>
</dbReference>
<feature type="domain" description="PB1" evidence="15">
    <location>
        <begin position="1"/>
        <end position="91"/>
    </location>
</feature>
<dbReference type="GO" id="GO:0004708">
    <property type="term" value="F:MAP kinase kinase activity"/>
    <property type="evidence" value="ECO:0007669"/>
    <property type="project" value="UniProtKB-EC"/>
</dbReference>
<dbReference type="EMBL" id="CASHTH010000689">
    <property type="protein sequence ID" value="CAI8006469.1"/>
    <property type="molecule type" value="Genomic_DNA"/>
</dbReference>
<dbReference type="SUPFAM" id="SSF56112">
    <property type="entry name" value="Protein kinase-like (PK-like)"/>
    <property type="match status" value="1"/>
</dbReference>
<sequence length="517" mass="56434">MANSVPPAVVRIDGKEWVLPLEVSFRTVLDVLAQVMPALNPLPTAFEYEDEDGDRITVCSDEELTAMISFCHWRNRHSGRSHPLSIYPKAKKKKNKLNLEVNTRAPLTSAGKSNPSSSESMHSRSGSFRRANEKTALVKLISEGQITRQDLQYLEILGHGNGGTVYRTFHQPSKVIMAVKVIALDATQEEQRQIMAELDILHKCDSSYIIGFYGAFFAENRISICAEYMDGGSLDGYGAIPEPVLGRIIVGVVKGLNYLWSLKIMHRDIKPSNVLVNTQGCVKLCDFGVSVQLLTSLTKTFIGTNAYMAPERILGGEYGIHSEIWSLGLSTLEMALGRFPYLPEGSKPSSLVPFELLQCIVNEKPPTLSLEHFSPSLIEFTQQCMQKLPKARPGITALLQHPFLLHYDDGGEEVIAVWVRRLLEQMRIMQRFPSDTSLASTSSSVASGWSGTSLGRSISSSGGTGGQSSKFGGTIPAGSSLAPHHHLPPAPHIPPGTGSTVGHAPSSSHHHPLMDIS</sequence>
<dbReference type="PANTHER" id="PTHR48013">
    <property type="entry name" value="DUAL SPECIFICITY MITOGEN-ACTIVATED PROTEIN KINASE KINASE 5-RELATED"/>
    <property type="match status" value="1"/>
</dbReference>
<comment type="caution">
    <text evidence="16">The sequence shown here is derived from an EMBL/GenBank/DDBJ whole genome shotgun (WGS) entry which is preliminary data.</text>
</comment>
<evidence type="ECO:0000256" key="4">
    <source>
        <dbReference type="ARBA" id="ARBA00022741"/>
    </source>
</evidence>
<dbReference type="Proteomes" id="UP001174909">
    <property type="component" value="Unassembled WGS sequence"/>
</dbReference>
<dbReference type="FunFam" id="1.10.510.10:FF:000921">
    <property type="entry name" value="Serine/threonine-protein kinase STE7"/>
    <property type="match status" value="1"/>
</dbReference>
<evidence type="ECO:0000313" key="17">
    <source>
        <dbReference type="Proteomes" id="UP001174909"/>
    </source>
</evidence>
<name>A0AA35R8A1_GEOBA</name>
<dbReference type="PROSITE" id="PS51745">
    <property type="entry name" value="PB1"/>
    <property type="match status" value="1"/>
</dbReference>
<keyword evidence="3" id="KW-0808">Transferase</keyword>
<feature type="compositionally biased region" description="Low complexity" evidence="13">
    <location>
        <begin position="113"/>
        <end position="126"/>
    </location>
</feature>
<evidence type="ECO:0000256" key="7">
    <source>
        <dbReference type="ARBA" id="ARBA00038035"/>
    </source>
</evidence>
<feature type="region of interest" description="Disordered" evidence="13">
    <location>
        <begin position="456"/>
        <end position="517"/>
    </location>
</feature>
<dbReference type="Gene3D" id="1.10.510.10">
    <property type="entry name" value="Transferase(Phosphotransferase) domain 1"/>
    <property type="match status" value="1"/>
</dbReference>
<comment type="catalytic activity">
    <reaction evidence="10">
        <text>L-threonyl-[protein] + ATP = O-phospho-L-threonyl-[protein] + ADP + H(+)</text>
        <dbReference type="Rhea" id="RHEA:46608"/>
        <dbReference type="Rhea" id="RHEA-COMP:11060"/>
        <dbReference type="Rhea" id="RHEA-COMP:11605"/>
        <dbReference type="ChEBI" id="CHEBI:15378"/>
        <dbReference type="ChEBI" id="CHEBI:30013"/>
        <dbReference type="ChEBI" id="CHEBI:30616"/>
        <dbReference type="ChEBI" id="CHEBI:61977"/>
        <dbReference type="ChEBI" id="CHEBI:456216"/>
        <dbReference type="EC" id="2.7.12.2"/>
    </reaction>
</comment>
<proteinExistence type="inferred from homology"/>
<evidence type="ECO:0000259" key="15">
    <source>
        <dbReference type="PROSITE" id="PS51745"/>
    </source>
</evidence>
<evidence type="ECO:0000256" key="11">
    <source>
        <dbReference type="ARBA" id="ARBA00051693"/>
    </source>
</evidence>
<comment type="catalytic activity">
    <reaction evidence="9">
        <text>L-seryl-[protein] + ATP = O-phospho-L-seryl-[protein] + ADP + H(+)</text>
        <dbReference type="Rhea" id="RHEA:17989"/>
        <dbReference type="Rhea" id="RHEA-COMP:9863"/>
        <dbReference type="Rhea" id="RHEA-COMP:11604"/>
        <dbReference type="ChEBI" id="CHEBI:15378"/>
        <dbReference type="ChEBI" id="CHEBI:29999"/>
        <dbReference type="ChEBI" id="CHEBI:30616"/>
        <dbReference type="ChEBI" id="CHEBI:83421"/>
        <dbReference type="ChEBI" id="CHEBI:456216"/>
        <dbReference type="EC" id="2.7.12.2"/>
    </reaction>
</comment>